<feature type="domain" description="Transposase IS66 C-terminal" evidence="2">
    <location>
        <begin position="143"/>
        <end position="181"/>
    </location>
</feature>
<dbReference type="Pfam" id="PF13817">
    <property type="entry name" value="DDE_Tnp_IS66_C"/>
    <property type="match status" value="1"/>
</dbReference>
<dbReference type="InterPro" id="IPR052344">
    <property type="entry name" value="Transposase-related"/>
</dbReference>
<dbReference type="InterPro" id="IPR039552">
    <property type="entry name" value="IS66_C"/>
</dbReference>
<dbReference type="InterPro" id="IPR004291">
    <property type="entry name" value="Transposase_IS66_central"/>
</dbReference>
<evidence type="ECO:0000259" key="2">
    <source>
        <dbReference type="Pfam" id="PF13817"/>
    </source>
</evidence>
<reference evidence="3 4" key="1">
    <citation type="journal article" date="2018" name="ISME J.">
        <title>Endosymbiont genomes yield clues of tubeworm success.</title>
        <authorList>
            <person name="Li Y."/>
            <person name="Liles M.R."/>
            <person name="Halanych K.M."/>
        </authorList>
    </citation>
    <scope>NUCLEOTIDE SEQUENCE [LARGE SCALE GENOMIC DNA]</scope>
    <source>
        <strain evidence="3">A1422</strain>
    </source>
</reference>
<evidence type="ECO:0000313" key="3">
    <source>
        <dbReference type="EMBL" id="RDH85214.1"/>
    </source>
</evidence>
<organism evidence="3 4">
    <name type="scientific">endosymbiont of Lamellibrachia luymesi</name>
    <dbReference type="NCBI Taxonomy" id="2200907"/>
    <lineage>
        <taxon>Bacteria</taxon>
        <taxon>Pseudomonadati</taxon>
        <taxon>Pseudomonadota</taxon>
        <taxon>Gammaproteobacteria</taxon>
        <taxon>sulfur-oxidizing symbionts</taxon>
    </lineage>
</organism>
<dbReference type="Pfam" id="PF03050">
    <property type="entry name" value="DDE_Tnp_IS66"/>
    <property type="match status" value="1"/>
</dbReference>
<gene>
    <name evidence="3" type="ORF">DIZ79_16800</name>
</gene>
<dbReference type="Proteomes" id="UP000255508">
    <property type="component" value="Unassembled WGS sequence"/>
</dbReference>
<sequence>WDHARRKFIEASKAAPAKTKGDKVSKADVAIGKIRKLYVIEARTKDLEPEQKKAQRQTLSRPVLDDLKIWLETNSRRVPKDSLTWIAINYTLNQWELLIGYCEDGRLNISNALAENAIRPFAVGRRNWLFSDTPRGASATCYSLIETAKANGLEPYAYLHHVLQHIAAADTLEKIEALLPWNMK</sequence>
<name>A0A370DLG8_9GAMM</name>
<comment type="caution">
    <text evidence="3">The sequence shown here is derived from an EMBL/GenBank/DDBJ whole genome shotgun (WGS) entry which is preliminary data.</text>
</comment>
<feature type="domain" description="Transposase IS66 central" evidence="1">
    <location>
        <begin position="1"/>
        <end position="138"/>
    </location>
</feature>
<accession>A0A370DLG8</accession>
<feature type="non-terminal residue" evidence="3">
    <location>
        <position position="1"/>
    </location>
</feature>
<dbReference type="PANTHER" id="PTHR33678:SF1">
    <property type="entry name" value="BLL1576 PROTEIN"/>
    <property type="match status" value="1"/>
</dbReference>
<dbReference type="PANTHER" id="PTHR33678">
    <property type="entry name" value="BLL1576 PROTEIN"/>
    <property type="match status" value="1"/>
</dbReference>
<dbReference type="EMBL" id="QFXD01000301">
    <property type="protein sequence ID" value="RDH85214.1"/>
    <property type="molecule type" value="Genomic_DNA"/>
</dbReference>
<evidence type="ECO:0000313" key="4">
    <source>
        <dbReference type="Proteomes" id="UP000255508"/>
    </source>
</evidence>
<protein>
    <submittedName>
        <fullName evidence="3">IS66 family transposase</fullName>
    </submittedName>
</protein>
<evidence type="ECO:0000259" key="1">
    <source>
        <dbReference type="Pfam" id="PF03050"/>
    </source>
</evidence>
<proteinExistence type="predicted"/>
<dbReference type="AlphaFoldDB" id="A0A370DLG8"/>